<reference evidence="2" key="3">
    <citation type="journal article" date="2017" name="Nature">
        <title>Genome sequence of the progenitor of the wheat D genome Aegilops tauschii.</title>
        <authorList>
            <person name="Luo M.C."/>
            <person name="Gu Y.Q."/>
            <person name="Puiu D."/>
            <person name="Wang H."/>
            <person name="Twardziok S.O."/>
            <person name="Deal K.R."/>
            <person name="Huo N."/>
            <person name="Zhu T."/>
            <person name="Wang L."/>
            <person name="Wang Y."/>
            <person name="McGuire P.E."/>
            <person name="Liu S."/>
            <person name="Long H."/>
            <person name="Ramasamy R.K."/>
            <person name="Rodriguez J.C."/>
            <person name="Van S.L."/>
            <person name="Yuan L."/>
            <person name="Wang Z."/>
            <person name="Xia Z."/>
            <person name="Xiao L."/>
            <person name="Anderson O.D."/>
            <person name="Ouyang S."/>
            <person name="Liang Y."/>
            <person name="Zimin A.V."/>
            <person name="Pertea G."/>
            <person name="Qi P."/>
            <person name="Bennetzen J.L."/>
            <person name="Dai X."/>
            <person name="Dawson M.W."/>
            <person name="Muller H.G."/>
            <person name="Kugler K."/>
            <person name="Rivarola-Duarte L."/>
            <person name="Spannagl M."/>
            <person name="Mayer K.F.X."/>
            <person name="Lu F.H."/>
            <person name="Bevan M.W."/>
            <person name="Leroy P."/>
            <person name="Li P."/>
            <person name="You F.M."/>
            <person name="Sun Q."/>
            <person name="Liu Z."/>
            <person name="Lyons E."/>
            <person name="Wicker T."/>
            <person name="Salzberg S.L."/>
            <person name="Devos K.M."/>
            <person name="Dvorak J."/>
        </authorList>
    </citation>
    <scope>NUCLEOTIDE SEQUENCE [LARGE SCALE GENOMIC DNA]</scope>
    <source>
        <strain evidence="2">cv. AL8/78</strain>
    </source>
</reference>
<dbReference type="SUPFAM" id="SSF54928">
    <property type="entry name" value="RNA-binding domain, RBD"/>
    <property type="match status" value="1"/>
</dbReference>
<evidence type="ECO:0000256" key="1">
    <source>
        <dbReference type="SAM" id="MobiDB-lite"/>
    </source>
</evidence>
<reference evidence="2" key="5">
    <citation type="journal article" date="2021" name="G3 (Bethesda)">
        <title>Aegilops tauschii genome assembly Aet v5.0 features greater sequence contiguity and improved annotation.</title>
        <authorList>
            <person name="Wang L."/>
            <person name="Zhu T."/>
            <person name="Rodriguez J.C."/>
            <person name="Deal K.R."/>
            <person name="Dubcovsky J."/>
            <person name="McGuire P.E."/>
            <person name="Lux T."/>
            <person name="Spannagl M."/>
            <person name="Mayer K.F.X."/>
            <person name="Baldrich P."/>
            <person name="Meyers B.C."/>
            <person name="Huo N."/>
            <person name="Gu Y.Q."/>
            <person name="Zhou H."/>
            <person name="Devos K.M."/>
            <person name="Bennetzen J.L."/>
            <person name="Unver T."/>
            <person name="Budak H."/>
            <person name="Gulick P.J."/>
            <person name="Galiba G."/>
            <person name="Kalapos B."/>
            <person name="Nelson D.R."/>
            <person name="Li P."/>
            <person name="You F.M."/>
            <person name="Luo M.C."/>
            <person name="Dvorak J."/>
        </authorList>
    </citation>
    <scope>NUCLEOTIDE SEQUENCE [LARGE SCALE GENOMIC DNA]</scope>
    <source>
        <strain evidence="2">cv. AL8/78</strain>
    </source>
</reference>
<evidence type="ECO:0000313" key="2">
    <source>
        <dbReference type="EnsemblPlants" id="AET1Gv20125700.6"/>
    </source>
</evidence>
<feature type="region of interest" description="Disordered" evidence="1">
    <location>
        <begin position="1"/>
        <end position="82"/>
    </location>
</feature>
<evidence type="ECO:0008006" key="4">
    <source>
        <dbReference type="Google" id="ProtNLM"/>
    </source>
</evidence>
<dbReference type="Gramene" id="AET1Gv20125700.13">
    <property type="protein sequence ID" value="AET1Gv20125700.13"/>
    <property type="gene ID" value="AET1Gv20125700"/>
</dbReference>
<dbReference type="EnsemblPlants" id="AET1Gv20125700.6">
    <property type="protein sequence ID" value="AET1Gv20125700.6"/>
    <property type="gene ID" value="AET1Gv20125700"/>
</dbReference>
<sequence length="118" mass="13680">VSGRDTSARPNPARPSSPSAIPSVRTHPRRRLNPAPPPPLLVSRTLSPRPPYLQAGRARSRSVRPRVLRRRRPPAPEEMPRYDDRYGNARLYVGRLSSRTRSRDLEYLFSKYGRFFRF</sequence>
<organism evidence="2 3">
    <name type="scientific">Aegilops tauschii subsp. strangulata</name>
    <name type="common">Goatgrass</name>
    <dbReference type="NCBI Taxonomy" id="200361"/>
    <lineage>
        <taxon>Eukaryota</taxon>
        <taxon>Viridiplantae</taxon>
        <taxon>Streptophyta</taxon>
        <taxon>Embryophyta</taxon>
        <taxon>Tracheophyta</taxon>
        <taxon>Spermatophyta</taxon>
        <taxon>Magnoliopsida</taxon>
        <taxon>Liliopsida</taxon>
        <taxon>Poales</taxon>
        <taxon>Poaceae</taxon>
        <taxon>BOP clade</taxon>
        <taxon>Pooideae</taxon>
        <taxon>Triticodae</taxon>
        <taxon>Triticeae</taxon>
        <taxon>Triticinae</taxon>
        <taxon>Aegilops</taxon>
    </lineage>
</organism>
<protein>
    <recommendedName>
        <fullName evidence="4">RRM domain-containing protein</fullName>
    </recommendedName>
</protein>
<feature type="compositionally biased region" description="Low complexity" evidence="1">
    <location>
        <begin position="8"/>
        <end position="25"/>
    </location>
</feature>
<reference evidence="3" key="2">
    <citation type="journal article" date="2017" name="Nat. Plants">
        <title>The Aegilops tauschii genome reveals multiple impacts of transposons.</title>
        <authorList>
            <person name="Zhao G."/>
            <person name="Zou C."/>
            <person name="Li K."/>
            <person name="Wang K."/>
            <person name="Li T."/>
            <person name="Gao L."/>
            <person name="Zhang X."/>
            <person name="Wang H."/>
            <person name="Yang Z."/>
            <person name="Liu X."/>
            <person name="Jiang W."/>
            <person name="Mao L."/>
            <person name="Kong X."/>
            <person name="Jiao Y."/>
            <person name="Jia J."/>
        </authorList>
    </citation>
    <scope>NUCLEOTIDE SEQUENCE [LARGE SCALE GENOMIC DNA]</scope>
    <source>
        <strain evidence="3">cv. AL8/78</strain>
    </source>
</reference>
<reference evidence="2" key="4">
    <citation type="submission" date="2019-03" db="UniProtKB">
        <authorList>
            <consortium name="EnsemblPlants"/>
        </authorList>
    </citation>
    <scope>IDENTIFICATION</scope>
</reference>
<dbReference type="EnsemblPlants" id="AET1Gv20125700.13">
    <property type="protein sequence ID" value="AET1Gv20125700.13"/>
    <property type="gene ID" value="AET1Gv20125700"/>
</dbReference>
<dbReference type="InterPro" id="IPR035979">
    <property type="entry name" value="RBD_domain_sf"/>
</dbReference>
<dbReference type="Proteomes" id="UP000015105">
    <property type="component" value="Chromosome 1D"/>
</dbReference>
<evidence type="ECO:0000313" key="3">
    <source>
        <dbReference type="Proteomes" id="UP000015105"/>
    </source>
</evidence>
<dbReference type="AlphaFoldDB" id="A0A452XR45"/>
<reference evidence="3" key="1">
    <citation type="journal article" date="2014" name="Science">
        <title>Ancient hybridizations among the ancestral genomes of bread wheat.</title>
        <authorList>
            <consortium name="International Wheat Genome Sequencing Consortium,"/>
            <person name="Marcussen T."/>
            <person name="Sandve S.R."/>
            <person name="Heier L."/>
            <person name="Spannagl M."/>
            <person name="Pfeifer M."/>
            <person name="Jakobsen K.S."/>
            <person name="Wulff B.B."/>
            <person name="Steuernagel B."/>
            <person name="Mayer K.F."/>
            <person name="Olsen O.A."/>
        </authorList>
    </citation>
    <scope>NUCLEOTIDE SEQUENCE [LARGE SCALE GENOMIC DNA]</scope>
    <source>
        <strain evidence="3">cv. AL8/78</strain>
    </source>
</reference>
<feature type="compositionally biased region" description="Basic residues" evidence="1">
    <location>
        <begin position="58"/>
        <end position="73"/>
    </location>
</feature>
<keyword evidence="3" id="KW-1185">Reference proteome</keyword>
<name>A0A452XR45_AEGTS</name>
<dbReference type="GO" id="GO:0003676">
    <property type="term" value="F:nucleic acid binding"/>
    <property type="evidence" value="ECO:0007669"/>
    <property type="project" value="InterPro"/>
</dbReference>
<accession>A0A452XR45</accession>
<proteinExistence type="predicted"/>
<dbReference type="Gramene" id="AET1Gv20125700.6">
    <property type="protein sequence ID" value="AET1Gv20125700.6"/>
    <property type="gene ID" value="AET1Gv20125700"/>
</dbReference>